<dbReference type="GO" id="GO:0016787">
    <property type="term" value="F:hydrolase activity"/>
    <property type="evidence" value="ECO:0007669"/>
    <property type="project" value="UniProtKB-KW"/>
</dbReference>
<comment type="caution">
    <text evidence="19">The sequence shown here is derived from an EMBL/GenBank/DDBJ whole genome shotgun (WGS) entry which is preliminary data.</text>
</comment>
<reference evidence="19 20" key="1">
    <citation type="journal article" date="2017" name="ISME J.">
        <title>Energy and carbon metabolisms in a deep terrestrial subsurface fluid microbial community.</title>
        <authorList>
            <person name="Momper L."/>
            <person name="Jungbluth S.P."/>
            <person name="Lee M.D."/>
            <person name="Amend J.P."/>
        </authorList>
    </citation>
    <scope>NUCLEOTIDE SEQUENCE [LARGE SCALE GENOMIC DNA]</scope>
    <source>
        <strain evidence="19">SURF_5</strain>
    </source>
</reference>
<evidence type="ECO:0000256" key="13">
    <source>
        <dbReference type="ARBA" id="ARBA00026054"/>
    </source>
</evidence>
<dbReference type="PANTHER" id="PTHR33445:SF1">
    <property type="entry name" value="ATP SYNTHASE SUBUNIT B"/>
    <property type="match status" value="1"/>
</dbReference>
<evidence type="ECO:0000256" key="1">
    <source>
        <dbReference type="ARBA" id="ARBA00005513"/>
    </source>
</evidence>
<dbReference type="EMBL" id="QZKU01000102">
    <property type="protein sequence ID" value="RJP18364.1"/>
    <property type="molecule type" value="Genomic_DNA"/>
</dbReference>
<evidence type="ECO:0000256" key="6">
    <source>
        <dbReference type="ARBA" id="ARBA00022781"/>
    </source>
</evidence>
<feature type="region of interest" description="Disordered" evidence="18">
    <location>
        <begin position="26"/>
        <end position="45"/>
    </location>
</feature>
<evidence type="ECO:0000256" key="16">
    <source>
        <dbReference type="RuleBase" id="RU003848"/>
    </source>
</evidence>
<dbReference type="InterPro" id="IPR002146">
    <property type="entry name" value="ATP_synth_b/b'su_bac/chlpt"/>
</dbReference>
<evidence type="ECO:0000256" key="7">
    <source>
        <dbReference type="ARBA" id="ARBA00022989"/>
    </source>
</evidence>
<proteinExistence type="inferred from homology"/>
<protein>
    <recommendedName>
        <fullName evidence="15">ATP synthase subunit b</fullName>
    </recommendedName>
    <alternativeName>
        <fullName evidence="15">ATP synthase F(0) sector subunit b</fullName>
    </alternativeName>
    <alternativeName>
        <fullName evidence="15">ATPase subunit I</fullName>
    </alternativeName>
    <alternativeName>
        <fullName evidence="15">F-type ATPase subunit b</fullName>
        <shortName evidence="15">F-ATPase subunit b</shortName>
    </alternativeName>
</protein>
<dbReference type="PANTHER" id="PTHR33445">
    <property type="entry name" value="ATP SYNTHASE SUBUNIT B', CHLOROPLASTIC"/>
    <property type="match status" value="1"/>
</dbReference>
<evidence type="ECO:0000256" key="2">
    <source>
        <dbReference type="ARBA" id="ARBA00022448"/>
    </source>
</evidence>
<dbReference type="GO" id="GO:0012505">
    <property type="term" value="C:endomembrane system"/>
    <property type="evidence" value="ECO:0007669"/>
    <property type="project" value="UniProtKB-SubCell"/>
</dbReference>
<dbReference type="GO" id="GO:0046933">
    <property type="term" value="F:proton-transporting ATP synthase activity, rotational mechanism"/>
    <property type="evidence" value="ECO:0007669"/>
    <property type="project" value="UniProtKB-UniRule"/>
</dbReference>
<dbReference type="HAMAP" id="MF_01398">
    <property type="entry name" value="ATP_synth_b_bprime"/>
    <property type="match status" value="1"/>
</dbReference>
<evidence type="ECO:0000313" key="20">
    <source>
        <dbReference type="Proteomes" id="UP000265882"/>
    </source>
</evidence>
<evidence type="ECO:0000256" key="4">
    <source>
        <dbReference type="ARBA" id="ARBA00022547"/>
    </source>
</evidence>
<evidence type="ECO:0000256" key="8">
    <source>
        <dbReference type="ARBA" id="ARBA00023065"/>
    </source>
</evidence>
<dbReference type="GO" id="GO:0045259">
    <property type="term" value="C:proton-transporting ATP synthase complex"/>
    <property type="evidence" value="ECO:0007669"/>
    <property type="project" value="UniProtKB-KW"/>
</dbReference>
<dbReference type="Gene3D" id="1.20.5.620">
    <property type="entry name" value="F1F0 ATP synthase subunit B, membrane domain"/>
    <property type="match status" value="1"/>
</dbReference>
<evidence type="ECO:0000256" key="18">
    <source>
        <dbReference type="SAM" id="MobiDB-lite"/>
    </source>
</evidence>
<comment type="similarity">
    <text evidence="1 15 16">Belongs to the ATPase B chain family.</text>
</comment>
<keyword evidence="19" id="KW-0378">Hydrolase</keyword>
<evidence type="ECO:0000256" key="5">
    <source>
        <dbReference type="ARBA" id="ARBA00022692"/>
    </source>
</evidence>
<keyword evidence="7 15" id="KW-1133">Transmembrane helix</keyword>
<dbReference type="InterPro" id="IPR050059">
    <property type="entry name" value="ATP_synthase_B_chain"/>
</dbReference>
<dbReference type="NCBIfam" id="TIGR01144">
    <property type="entry name" value="ATP_synt_b"/>
    <property type="match status" value="1"/>
</dbReference>
<accession>A0A3A4NRD9</accession>
<dbReference type="GO" id="GO:0046961">
    <property type="term" value="F:proton-transporting ATPase activity, rotational mechanism"/>
    <property type="evidence" value="ECO:0007669"/>
    <property type="project" value="TreeGrafter"/>
</dbReference>
<evidence type="ECO:0000313" key="19">
    <source>
        <dbReference type="EMBL" id="RJP18364.1"/>
    </source>
</evidence>
<keyword evidence="3 15" id="KW-1003">Cell membrane</keyword>
<evidence type="ECO:0000256" key="12">
    <source>
        <dbReference type="ARBA" id="ARBA00025614"/>
    </source>
</evidence>
<dbReference type="Pfam" id="PF00430">
    <property type="entry name" value="ATP-synt_B"/>
    <property type="match status" value="1"/>
</dbReference>
<feature type="transmembrane region" description="Helical" evidence="15">
    <location>
        <begin position="52"/>
        <end position="72"/>
    </location>
</feature>
<keyword evidence="6 15" id="KW-0375">Hydrogen ion transport</keyword>
<evidence type="ECO:0000256" key="3">
    <source>
        <dbReference type="ARBA" id="ARBA00022475"/>
    </source>
</evidence>
<sequence>MEVNDVAETVFYLAQEVHELEETVEQAVSETHEEHAAEGGHEGSPMQVQPNLWVWTLVAFGIVFFVLGKFAFPRITAMIDERNNKIEGDIKNAEMTREEAQQMLAQYKAQLNEARTEAKKIIDEGKQLGESLRKEALNKASEEANQVIRRAQEEIARQTEKAIKELQSQIADISIQVASKVIQKSLNKDEHTNLIKQYISEVGRLYEG</sequence>
<evidence type="ECO:0000256" key="10">
    <source>
        <dbReference type="ARBA" id="ARBA00023310"/>
    </source>
</evidence>
<keyword evidence="8 15" id="KW-0406">Ion transport</keyword>
<comment type="subcellular location">
    <subcellularLocation>
        <location evidence="15">Cell membrane</location>
        <topology evidence="15">Single-pass membrane protein</topology>
    </subcellularLocation>
    <subcellularLocation>
        <location evidence="14">Endomembrane system</location>
        <topology evidence="14">Single-pass membrane protein</topology>
    </subcellularLocation>
</comment>
<evidence type="ECO:0000256" key="11">
    <source>
        <dbReference type="ARBA" id="ARBA00025198"/>
    </source>
</evidence>
<evidence type="ECO:0000256" key="14">
    <source>
        <dbReference type="ARBA" id="ARBA00037847"/>
    </source>
</evidence>
<feature type="compositionally biased region" description="Basic and acidic residues" evidence="18">
    <location>
        <begin position="30"/>
        <end position="41"/>
    </location>
</feature>
<keyword evidence="9 15" id="KW-0472">Membrane</keyword>
<dbReference type="GO" id="GO:0005886">
    <property type="term" value="C:plasma membrane"/>
    <property type="evidence" value="ECO:0007669"/>
    <property type="project" value="UniProtKB-SubCell"/>
</dbReference>
<name>A0A3A4NRD9_ABYX5</name>
<dbReference type="AlphaFoldDB" id="A0A3A4NRD9"/>
<dbReference type="InterPro" id="IPR028987">
    <property type="entry name" value="ATP_synth_B-like_membr_sf"/>
</dbReference>
<comment type="function">
    <text evidence="12">Component of the F(0) channel, it forms part of the peripheral stalk, linking F(1) to F(0). The b'-subunit is a diverged and duplicated form of b found in plants and photosynthetic bacteria.</text>
</comment>
<keyword evidence="2 15" id="KW-0813">Transport</keyword>
<evidence type="ECO:0000256" key="15">
    <source>
        <dbReference type="HAMAP-Rule" id="MF_01398"/>
    </source>
</evidence>
<comment type="subunit">
    <text evidence="15">F-type ATPases have 2 components, F(1) - the catalytic core - and F(0) - the membrane proton channel. F(1) has five subunits: alpha(3), beta(3), gamma(1), delta(1), epsilon(1). F(0) has three main subunits: a(1), b(2) and c(10-14). The alpha and beta chains form an alternating ring which encloses part of the gamma chain. F(1) is attached to F(0) by a central stalk formed by the gamma and epsilon chains, while a peripheral stalk is formed by the delta and b chains.</text>
</comment>
<keyword evidence="5 15" id="KW-0812">Transmembrane</keyword>
<keyword evidence="4 15" id="KW-0138">CF(0)</keyword>
<comment type="subunit">
    <text evidence="13">F-type ATPases have 2 components, F(1) - the catalytic core - and F(0) - the membrane proton channel. F(1) has five subunits: alpha(3), beta(3), gamma(1), delta(1), epsilon(1). F(0) has four main subunits: a(1), b(2) and c(10-14). The alpha and beta chains form an alternating ring which encloses part of the gamma chain. F(1) is attached to F(0) by a central stalk formed by the gamma and epsilon chains, while a peripheral stalk is formed by the delta and b chains.</text>
</comment>
<dbReference type="Proteomes" id="UP000265882">
    <property type="component" value="Unassembled WGS sequence"/>
</dbReference>
<comment type="function">
    <text evidence="11 15">F(1)F(0) ATP synthase produces ATP from ADP in the presence of a proton or sodium gradient. F-type ATPases consist of two structural domains, F(1) containing the extramembraneous catalytic core and F(0) containing the membrane proton channel, linked together by a central stalk and a peripheral stalk. During catalysis, ATP synthesis in the catalytic domain of F(1) is coupled via a rotary mechanism of the central stalk subunits to proton translocation.</text>
</comment>
<organism evidence="19 20">
    <name type="scientific">Abyssobacteria bacterium (strain SURF_5)</name>
    <dbReference type="NCBI Taxonomy" id="2093360"/>
    <lineage>
        <taxon>Bacteria</taxon>
        <taxon>Pseudomonadati</taxon>
        <taxon>Candidatus Hydrogenedentota</taxon>
        <taxon>Candidatus Abyssobacteria</taxon>
    </lineage>
</organism>
<evidence type="ECO:0000256" key="9">
    <source>
        <dbReference type="ARBA" id="ARBA00023136"/>
    </source>
</evidence>
<dbReference type="SUPFAM" id="SSF81573">
    <property type="entry name" value="F1F0 ATP synthase subunit B, membrane domain"/>
    <property type="match status" value="1"/>
</dbReference>
<dbReference type="CDD" id="cd06503">
    <property type="entry name" value="ATP-synt_Fo_b"/>
    <property type="match status" value="1"/>
</dbReference>
<dbReference type="InterPro" id="IPR005864">
    <property type="entry name" value="ATP_synth_F0_bsu_bac"/>
</dbReference>
<keyword evidence="10 15" id="KW-0066">ATP synthesis</keyword>
<keyword evidence="17" id="KW-0175">Coiled coil</keyword>
<feature type="coiled-coil region" evidence="17">
    <location>
        <begin position="83"/>
        <end position="176"/>
    </location>
</feature>
<evidence type="ECO:0000256" key="17">
    <source>
        <dbReference type="SAM" id="Coils"/>
    </source>
</evidence>
<gene>
    <name evidence="15 19" type="primary">atpF</name>
    <name evidence="19" type="ORF">C4520_14655</name>
</gene>